<dbReference type="Proteomes" id="UP000266861">
    <property type="component" value="Unassembled WGS sequence"/>
</dbReference>
<sequence length="128" mass="15075">MIFNEYLINCETKLINKTYFCIYFRYLYLSVDENDVDETSLVSKIFEFNEIEIGCHENVESDSEYDFESDNSDNEKELENNDDENDVIIEQKLSNNLTPCVLIDKIDGKIQRCKNTESVTINRDMANR</sequence>
<accession>A0A397ISB6</accession>
<name>A0A397ISB6_9GLOM</name>
<comment type="caution">
    <text evidence="2">The sequence shown here is derived from an EMBL/GenBank/DDBJ whole genome shotgun (WGS) entry which is preliminary data.</text>
</comment>
<proteinExistence type="predicted"/>
<keyword evidence="3" id="KW-1185">Reference proteome</keyword>
<evidence type="ECO:0000256" key="1">
    <source>
        <dbReference type="SAM" id="MobiDB-lite"/>
    </source>
</evidence>
<gene>
    <name evidence="2" type="ORF">Glove_155g62</name>
</gene>
<evidence type="ECO:0000313" key="2">
    <source>
        <dbReference type="EMBL" id="RHZ78875.1"/>
    </source>
</evidence>
<dbReference type="EMBL" id="PQFF01000146">
    <property type="protein sequence ID" value="RHZ78875.1"/>
    <property type="molecule type" value="Genomic_DNA"/>
</dbReference>
<protein>
    <submittedName>
        <fullName evidence="2">Uncharacterized protein</fullName>
    </submittedName>
</protein>
<feature type="region of interest" description="Disordered" evidence="1">
    <location>
        <begin position="60"/>
        <end position="85"/>
    </location>
</feature>
<reference evidence="2 3" key="1">
    <citation type="submission" date="2018-08" db="EMBL/GenBank/DDBJ databases">
        <title>Genome and evolution of the arbuscular mycorrhizal fungus Diversispora epigaea (formerly Glomus versiforme) and its bacterial endosymbionts.</title>
        <authorList>
            <person name="Sun X."/>
            <person name="Fei Z."/>
            <person name="Harrison M."/>
        </authorList>
    </citation>
    <scope>NUCLEOTIDE SEQUENCE [LARGE SCALE GENOMIC DNA]</scope>
    <source>
        <strain evidence="2 3">IT104</strain>
    </source>
</reference>
<organism evidence="2 3">
    <name type="scientific">Diversispora epigaea</name>
    <dbReference type="NCBI Taxonomy" id="1348612"/>
    <lineage>
        <taxon>Eukaryota</taxon>
        <taxon>Fungi</taxon>
        <taxon>Fungi incertae sedis</taxon>
        <taxon>Mucoromycota</taxon>
        <taxon>Glomeromycotina</taxon>
        <taxon>Glomeromycetes</taxon>
        <taxon>Diversisporales</taxon>
        <taxon>Diversisporaceae</taxon>
        <taxon>Diversispora</taxon>
    </lineage>
</organism>
<feature type="compositionally biased region" description="Acidic residues" evidence="1">
    <location>
        <begin position="60"/>
        <end position="72"/>
    </location>
</feature>
<evidence type="ECO:0000313" key="3">
    <source>
        <dbReference type="Proteomes" id="UP000266861"/>
    </source>
</evidence>
<dbReference type="AlphaFoldDB" id="A0A397ISB6"/>